<comment type="catalytic activity">
    <reaction evidence="1">
        <text>alpha-D-glucose 6-phosphate = beta-D-glucose 6-phosphate</text>
        <dbReference type="Rhea" id="RHEA:16249"/>
        <dbReference type="ChEBI" id="CHEBI:58225"/>
        <dbReference type="ChEBI" id="CHEBI:58247"/>
        <dbReference type="EC" id="5.1.3.15"/>
    </reaction>
</comment>
<dbReference type="GO" id="GO:0030246">
    <property type="term" value="F:carbohydrate binding"/>
    <property type="evidence" value="ECO:0007669"/>
    <property type="project" value="InterPro"/>
</dbReference>
<dbReference type="GO" id="GO:0047938">
    <property type="term" value="F:glucose-6-phosphate 1-epimerase activity"/>
    <property type="evidence" value="ECO:0007669"/>
    <property type="project" value="UniProtKB-EC"/>
</dbReference>
<dbReference type="SUPFAM" id="SSF74650">
    <property type="entry name" value="Galactose mutarotase-like"/>
    <property type="match status" value="1"/>
</dbReference>
<dbReference type="InterPro" id="IPR025532">
    <property type="entry name" value="G6P_1-epimerase"/>
</dbReference>
<feature type="active site" evidence="5">
    <location>
        <position position="139"/>
    </location>
</feature>
<evidence type="ECO:0000256" key="3">
    <source>
        <dbReference type="ARBA" id="ARBA00012083"/>
    </source>
</evidence>
<dbReference type="CDD" id="cd09020">
    <property type="entry name" value="D-hex-6-P-epi_like"/>
    <property type="match status" value="1"/>
</dbReference>
<dbReference type="AlphaFoldDB" id="A0A7D5DW37"/>
<dbReference type="Proteomes" id="UP000509660">
    <property type="component" value="Chromosome"/>
</dbReference>
<dbReference type="Gene3D" id="2.70.98.10">
    <property type="match status" value="1"/>
</dbReference>
<evidence type="ECO:0000313" key="7">
    <source>
        <dbReference type="Proteomes" id="UP000509660"/>
    </source>
</evidence>
<dbReference type="InterPro" id="IPR014718">
    <property type="entry name" value="GH-type_carb-bd"/>
</dbReference>
<dbReference type="GO" id="GO:0005975">
    <property type="term" value="P:carbohydrate metabolic process"/>
    <property type="evidence" value="ECO:0007669"/>
    <property type="project" value="InterPro"/>
</dbReference>
<evidence type="ECO:0000256" key="2">
    <source>
        <dbReference type="ARBA" id="ARBA00005866"/>
    </source>
</evidence>
<dbReference type="EC" id="5.1.3.15" evidence="3"/>
<dbReference type="InterPro" id="IPR008183">
    <property type="entry name" value="Aldose_1/G6P_1-epimerase"/>
</dbReference>
<gene>
    <name evidence="6" type="ORF">HV559_03610</name>
</gene>
<feature type="active site" evidence="5">
    <location>
        <position position="236"/>
    </location>
</feature>
<organism evidence="6 7">
    <name type="scientific">Mannheimia pernigra</name>
    <dbReference type="NCBI Taxonomy" id="111844"/>
    <lineage>
        <taxon>Bacteria</taxon>
        <taxon>Pseudomonadati</taxon>
        <taxon>Pseudomonadota</taxon>
        <taxon>Gammaproteobacteria</taxon>
        <taxon>Pasteurellales</taxon>
        <taxon>Pasteurellaceae</taxon>
        <taxon>Mannheimia</taxon>
    </lineage>
</organism>
<protein>
    <recommendedName>
        <fullName evidence="3">glucose-6-phosphate 1-epimerase</fullName>
        <ecNumber evidence="3">5.1.3.15</ecNumber>
    </recommendedName>
</protein>
<keyword evidence="7" id="KW-1185">Reference proteome</keyword>
<dbReference type="PANTHER" id="PTHR11122:SF13">
    <property type="entry name" value="GLUCOSE-6-PHOSPHATE 1-EPIMERASE"/>
    <property type="match status" value="1"/>
</dbReference>
<dbReference type="PANTHER" id="PTHR11122">
    <property type="entry name" value="APOSPORY-ASSOCIATED PROTEIN C-RELATED"/>
    <property type="match status" value="1"/>
</dbReference>
<evidence type="ECO:0000256" key="5">
    <source>
        <dbReference type="PIRSR" id="PIRSR016020-1"/>
    </source>
</evidence>
<name>A0A7D5DW37_9PAST</name>
<evidence type="ECO:0000256" key="4">
    <source>
        <dbReference type="ARBA" id="ARBA00023235"/>
    </source>
</evidence>
<evidence type="ECO:0000313" key="6">
    <source>
        <dbReference type="EMBL" id="QLB40026.1"/>
    </source>
</evidence>
<evidence type="ECO:0000256" key="1">
    <source>
        <dbReference type="ARBA" id="ARBA00001096"/>
    </source>
</evidence>
<accession>A0A7D5DW37</accession>
<dbReference type="PIRSF" id="PIRSF016020">
    <property type="entry name" value="PHexose_mutarotase"/>
    <property type="match status" value="1"/>
</dbReference>
<comment type="similarity">
    <text evidence="2">Belongs to the glucose-6-phosphate 1-epimerase family.</text>
</comment>
<keyword evidence="4" id="KW-0413">Isomerase</keyword>
<dbReference type="EMBL" id="CP055306">
    <property type="protein sequence ID" value="QLB40026.1"/>
    <property type="molecule type" value="Genomic_DNA"/>
</dbReference>
<proteinExistence type="inferred from homology"/>
<reference evidence="6 7" key="1">
    <citation type="submission" date="2020-06" db="EMBL/GenBank/DDBJ databases">
        <title>Mannheimia pernigra sp. nov. isolated from bovine respiratory tract.</title>
        <authorList>
            <person name="Kuhnert P."/>
            <person name="Akarsu-Egger H."/>
        </authorList>
    </citation>
    <scope>NUCLEOTIDE SEQUENCE [LARGE SCALE GENOMIC DNA]</scope>
    <source>
        <strain evidence="6 7">BNO311</strain>
    </source>
</reference>
<dbReference type="InterPro" id="IPR011013">
    <property type="entry name" value="Gal_mutarotase_sf_dom"/>
</dbReference>
<sequence>MNLSNPLKLIKYNELDVLEVNHNKCKAKIALQGAQLLSWQPYNAEQDVLWLSEIEPFRIGSAIRGGIPICYPWFGSIKEPAHGTARIQEWCLVEHTCSDENVRLVFSLENKAKMEMMLGETCELYFTHLDPEPAQLALHSYFNIGDIENVEVQGLPTRCFDKLTNQEVDVPSPRRIDKNIDCIYAARPTNVIQDSVYQRSIVIEHNNATETVLWNPWHKSTSGMSENAYQKMVCVETARLNTLLQPNEVVSVKIAIQ</sequence>
<dbReference type="RefSeq" id="WP_176809576.1">
    <property type="nucleotide sequence ID" value="NZ_CP055306.1"/>
</dbReference>
<dbReference type="Pfam" id="PF01263">
    <property type="entry name" value="Aldose_epim"/>
    <property type="match status" value="1"/>
</dbReference>